<reference evidence="6 7" key="1">
    <citation type="submission" date="2017-04" db="EMBL/GenBank/DDBJ databases">
        <title>Genome Sequence of the Model Brown-Rot Fungus Postia placenta SB12.</title>
        <authorList>
            <consortium name="DOE Joint Genome Institute"/>
            <person name="Gaskell J."/>
            <person name="Kersten P."/>
            <person name="Larrondo L.F."/>
            <person name="Canessa P."/>
            <person name="Martinez D."/>
            <person name="Hibbett D."/>
            <person name="Schmoll M."/>
            <person name="Kubicek C.P."/>
            <person name="Martinez A.T."/>
            <person name="Yadav J."/>
            <person name="Master E."/>
            <person name="Magnuson J.K."/>
            <person name="James T."/>
            <person name="Yaver D."/>
            <person name="Berka R."/>
            <person name="Labutti K."/>
            <person name="Lipzen A."/>
            <person name="Aerts A."/>
            <person name="Barry K."/>
            <person name="Henrissat B."/>
            <person name="Blanchette R."/>
            <person name="Grigoriev I."/>
            <person name="Cullen D."/>
        </authorList>
    </citation>
    <scope>NUCLEOTIDE SEQUENCE [LARGE SCALE GENOMIC DNA]</scope>
    <source>
        <strain evidence="6 7">MAD-698-R-SB12</strain>
    </source>
</reference>
<comment type="similarity">
    <text evidence="1">Belongs to the protein-tyrosine phosphatase family. Non-receptor class dual specificity subfamily.</text>
</comment>
<dbReference type="InterPro" id="IPR000387">
    <property type="entry name" value="Tyr_Pase_dom"/>
</dbReference>
<dbReference type="GeneID" id="36329071"/>
<sequence length="204" mass="23371">MLRSLSVDDDYFERRALRATCIQRTPLDDFHPQASEIVPGLFISDMYTATSPATIRGLGITHVASVVKRGCPRFPTGMDHICIPIDDTHDAHLIEYLDFTIRWIRRAFDRRGQVMIHCIWGMSRSASVAIAYLMASKGWSLEDALRHTVSRRQVVRPNSGFMRQLKTYEHILKERARICAERELKWSMKRLALSSDAHALSQSV</sequence>
<organism evidence="6 7">
    <name type="scientific">Postia placenta MAD-698-R-SB12</name>
    <dbReference type="NCBI Taxonomy" id="670580"/>
    <lineage>
        <taxon>Eukaryota</taxon>
        <taxon>Fungi</taxon>
        <taxon>Dikarya</taxon>
        <taxon>Basidiomycota</taxon>
        <taxon>Agaricomycotina</taxon>
        <taxon>Agaricomycetes</taxon>
        <taxon>Polyporales</taxon>
        <taxon>Adustoporiaceae</taxon>
        <taxon>Rhodonia</taxon>
    </lineage>
</organism>
<dbReference type="Pfam" id="PF00782">
    <property type="entry name" value="DSPc"/>
    <property type="match status" value="1"/>
</dbReference>
<dbReference type="GO" id="GO:0004721">
    <property type="term" value="F:phosphoprotein phosphatase activity"/>
    <property type="evidence" value="ECO:0007669"/>
    <property type="project" value="UniProtKB-KW"/>
</dbReference>
<keyword evidence="2" id="KW-0378">Hydrolase</keyword>
<gene>
    <name evidence="6" type="ORF">POSPLADRAFT_1131716</name>
</gene>
<evidence type="ECO:0000256" key="1">
    <source>
        <dbReference type="ARBA" id="ARBA00008601"/>
    </source>
</evidence>
<evidence type="ECO:0000259" key="5">
    <source>
        <dbReference type="PROSITE" id="PS50056"/>
    </source>
</evidence>
<dbReference type="InterPro" id="IPR029021">
    <property type="entry name" value="Prot-tyrosine_phosphatase-like"/>
</dbReference>
<proteinExistence type="inferred from homology"/>
<accession>A0A1X6NDR3</accession>
<dbReference type="InterPro" id="IPR000340">
    <property type="entry name" value="Dual-sp_phosphatase_cat-dom"/>
</dbReference>
<dbReference type="EMBL" id="KZ110592">
    <property type="protein sequence ID" value="OSX66660.1"/>
    <property type="molecule type" value="Genomic_DNA"/>
</dbReference>
<dbReference type="Gene3D" id="3.90.190.10">
    <property type="entry name" value="Protein tyrosine phosphatase superfamily"/>
    <property type="match status" value="1"/>
</dbReference>
<dbReference type="PROSITE" id="PS50054">
    <property type="entry name" value="TYR_PHOSPHATASE_DUAL"/>
    <property type="match status" value="1"/>
</dbReference>
<evidence type="ECO:0000313" key="7">
    <source>
        <dbReference type="Proteomes" id="UP000194127"/>
    </source>
</evidence>
<evidence type="ECO:0000259" key="4">
    <source>
        <dbReference type="PROSITE" id="PS50054"/>
    </source>
</evidence>
<dbReference type="PANTHER" id="PTHR45961:SF6">
    <property type="entry name" value="IP21249P"/>
    <property type="match status" value="1"/>
</dbReference>
<dbReference type="SMART" id="SM00195">
    <property type="entry name" value="DSPc"/>
    <property type="match status" value="1"/>
</dbReference>
<dbReference type="InterPro" id="IPR020422">
    <property type="entry name" value="TYR_PHOSPHATASE_DUAL_dom"/>
</dbReference>
<keyword evidence="7" id="KW-1185">Reference proteome</keyword>
<dbReference type="InterPro" id="IPR052103">
    <property type="entry name" value="Dual_spec_Phospatases"/>
</dbReference>
<name>A0A1X6NDR3_9APHY</name>
<dbReference type="OrthoDB" id="2017893at2759"/>
<evidence type="ECO:0000256" key="3">
    <source>
        <dbReference type="ARBA" id="ARBA00022912"/>
    </source>
</evidence>
<evidence type="ECO:0000256" key="2">
    <source>
        <dbReference type="ARBA" id="ARBA00022801"/>
    </source>
</evidence>
<evidence type="ECO:0000313" key="6">
    <source>
        <dbReference type="EMBL" id="OSX66660.1"/>
    </source>
</evidence>
<dbReference type="InterPro" id="IPR016130">
    <property type="entry name" value="Tyr_Pase_AS"/>
</dbReference>
<dbReference type="SUPFAM" id="SSF52799">
    <property type="entry name" value="(Phosphotyrosine protein) phosphatases II"/>
    <property type="match status" value="1"/>
</dbReference>
<dbReference type="RefSeq" id="XP_024343454.1">
    <property type="nucleotide sequence ID" value="XM_024484122.1"/>
</dbReference>
<dbReference type="STRING" id="670580.A0A1X6NDR3"/>
<dbReference type="PANTHER" id="PTHR45961">
    <property type="entry name" value="IP21249P"/>
    <property type="match status" value="1"/>
</dbReference>
<protein>
    <submittedName>
        <fullName evidence="6">Uncharacterized protein</fullName>
    </submittedName>
</protein>
<feature type="domain" description="Tyrosine specific protein phosphatases" evidence="5">
    <location>
        <begin position="94"/>
        <end position="152"/>
    </location>
</feature>
<keyword evidence="3" id="KW-0904">Protein phosphatase</keyword>
<dbReference type="CDD" id="cd14498">
    <property type="entry name" value="DSP"/>
    <property type="match status" value="1"/>
</dbReference>
<dbReference type="AlphaFoldDB" id="A0A1X6NDR3"/>
<feature type="domain" description="Tyrosine-protein phosphatase" evidence="4">
    <location>
        <begin position="33"/>
        <end position="174"/>
    </location>
</feature>
<dbReference type="PROSITE" id="PS00383">
    <property type="entry name" value="TYR_PHOSPHATASE_1"/>
    <property type="match status" value="1"/>
</dbReference>
<dbReference type="Proteomes" id="UP000194127">
    <property type="component" value="Unassembled WGS sequence"/>
</dbReference>
<dbReference type="PROSITE" id="PS50056">
    <property type="entry name" value="TYR_PHOSPHATASE_2"/>
    <property type="match status" value="1"/>
</dbReference>